<protein>
    <recommendedName>
        <fullName evidence="3">Peptidase A1 domain-containing protein</fullName>
    </recommendedName>
</protein>
<dbReference type="Gene3D" id="2.40.70.10">
    <property type="entry name" value="Acid Proteases"/>
    <property type="match status" value="2"/>
</dbReference>
<evidence type="ECO:0000256" key="2">
    <source>
        <dbReference type="SAM" id="SignalP"/>
    </source>
</evidence>
<name>A0ABU6S8A3_9FABA</name>
<keyword evidence="2" id="KW-0732">Signal</keyword>
<sequence>MGSLLPLFLLYSLFLFVAKPCHADSPEESYLLAVKKDLPTLQYFTTLSHGTPPSPTNLVLDLGGPFLWLDCASRTTPSSSALTTPHRSINCLTAKPSSFHSHTHHYQPCQVLPENTITGKVATQGELVEDLISLQIQSSSPSCQVRFTCSPTPLLKGLASGAKGMLGLGRSRTSLTSQIFDSFITTTTHRKLTLCLSSSTGFLLFGNMPYQSETLRSLTFTPLLVANQSQREYFININSIKINGKRLSLDASSSDGSSNNYGGTQTQVSSIVPYTTMQSSIYSTFKTAFVEAAMSMNMIRVPSVEPFEVCFSSKRGPNVPIIELVLQSEMVKWSIYGRNSMVQVSDEVMCLGFMDGGLNPKNPIIIGGYQLEDIILQFDLASSMLGFSSSLLSKNTACSHFKFGSVQPQSATSS</sequence>
<dbReference type="Proteomes" id="UP001341840">
    <property type="component" value="Unassembled WGS sequence"/>
</dbReference>
<accession>A0ABU6S8A3</accession>
<proteinExistence type="inferred from homology"/>
<keyword evidence="5" id="KW-1185">Reference proteome</keyword>
<evidence type="ECO:0000256" key="1">
    <source>
        <dbReference type="ARBA" id="ARBA00007447"/>
    </source>
</evidence>
<dbReference type="InterPro" id="IPR001461">
    <property type="entry name" value="Aspartic_peptidase_A1"/>
</dbReference>
<feature type="chain" id="PRO_5045254613" description="Peptidase A1 domain-containing protein" evidence="2">
    <location>
        <begin position="24"/>
        <end position="414"/>
    </location>
</feature>
<dbReference type="InterPro" id="IPR032861">
    <property type="entry name" value="TAXi_N"/>
</dbReference>
<dbReference type="SUPFAM" id="SSF50630">
    <property type="entry name" value="Acid proteases"/>
    <property type="match status" value="1"/>
</dbReference>
<dbReference type="PANTHER" id="PTHR47965:SF46">
    <property type="entry name" value="BASIC 7S GLOBULIN-LIKE"/>
    <property type="match status" value="1"/>
</dbReference>
<dbReference type="PANTHER" id="PTHR47965">
    <property type="entry name" value="ASPARTYL PROTEASE-RELATED"/>
    <property type="match status" value="1"/>
</dbReference>
<dbReference type="InterPro" id="IPR021109">
    <property type="entry name" value="Peptidase_aspartic_dom_sf"/>
</dbReference>
<feature type="signal peptide" evidence="2">
    <location>
        <begin position="1"/>
        <end position="23"/>
    </location>
</feature>
<dbReference type="EMBL" id="JASCZI010060470">
    <property type="protein sequence ID" value="MED6132364.1"/>
    <property type="molecule type" value="Genomic_DNA"/>
</dbReference>
<gene>
    <name evidence="4" type="ORF">PIB30_018389</name>
</gene>
<comment type="similarity">
    <text evidence="1">Belongs to the peptidase A1 family.</text>
</comment>
<evidence type="ECO:0000259" key="3">
    <source>
        <dbReference type="PROSITE" id="PS51767"/>
    </source>
</evidence>
<dbReference type="InterPro" id="IPR033121">
    <property type="entry name" value="PEPTIDASE_A1"/>
</dbReference>
<feature type="domain" description="Peptidase A1" evidence="3">
    <location>
        <begin position="43"/>
        <end position="388"/>
    </location>
</feature>
<dbReference type="Pfam" id="PF14541">
    <property type="entry name" value="TAXi_C"/>
    <property type="match status" value="1"/>
</dbReference>
<comment type="caution">
    <text evidence="4">The sequence shown here is derived from an EMBL/GenBank/DDBJ whole genome shotgun (WGS) entry which is preliminary data.</text>
</comment>
<dbReference type="InterPro" id="IPR032799">
    <property type="entry name" value="TAXi_C"/>
</dbReference>
<organism evidence="4 5">
    <name type="scientific">Stylosanthes scabra</name>
    <dbReference type="NCBI Taxonomy" id="79078"/>
    <lineage>
        <taxon>Eukaryota</taxon>
        <taxon>Viridiplantae</taxon>
        <taxon>Streptophyta</taxon>
        <taxon>Embryophyta</taxon>
        <taxon>Tracheophyta</taxon>
        <taxon>Spermatophyta</taxon>
        <taxon>Magnoliopsida</taxon>
        <taxon>eudicotyledons</taxon>
        <taxon>Gunneridae</taxon>
        <taxon>Pentapetalae</taxon>
        <taxon>rosids</taxon>
        <taxon>fabids</taxon>
        <taxon>Fabales</taxon>
        <taxon>Fabaceae</taxon>
        <taxon>Papilionoideae</taxon>
        <taxon>50 kb inversion clade</taxon>
        <taxon>dalbergioids sensu lato</taxon>
        <taxon>Dalbergieae</taxon>
        <taxon>Pterocarpus clade</taxon>
        <taxon>Stylosanthes</taxon>
    </lineage>
</organism>
<evidence type="ECO:0000313" key="4">
    <source>
        <dbReference type="EMBL" id="MED6132364.1"/>
    </source>
</evidence>
<reference evidence="4 5" key="1">
    <citation type="journal article" date="2023" name="Plants (Basel)">
        <title>Bridging the Gap: Combining Genomics and Transcriptomics Approaches to Understand Stylosanthes scabra, an Orphan Legume from the Brazilian Caatinga.</title>
        <authorList>
            <person name="Ferreira-Neto J.R.C."/>
            <person name="da Silva M.D."/>
            <person name="Binneck E."/>
            <person name="de Melo N.F."/>
            <person name="da Silva R.H."/>
            <person name="de Melo A.L.T.M."/>
            <person name="Pandolfi V."/>
            <person name="Bustamante F.O."/>
            <person name="Brasileiro-Vidal A.C."/>
            <person name="Benko-Iseppon A.M."/>
        </authorList>
    </citation>
    <scope>NUCLEOTIDE SEQUENCE [LARGE SCALE GENOMIC DNA]</scope>
    <source>
        <tissue evidence="4">Leaves</tissue>
    </source>
</reference>
<dbReference type="Pfam" id="PF14543">
    <property type="entry name" value="TAXi_N"/>
    <property type="match status" value="1"/>
</dbReference>
<evidence type="ECO:0000313" key="5">
    <source>
        <dbReference type="Proteomes" id="UP001341840"/>
    </source>
</evidence>
<dbReference type="PROSITE" id="PS51767">
    <property type="entry name" value="PEPTIDASE_A1"/>
    <property type="match status" value="1"/>
</dbReference>